<comment type="similarity">
    <text evidence="3 9">Belongs to the carotenoid/retinoid oxidoreductase family.</text>
</comment>
<dbReference type="InterPro" id="IPR008150">
    <property type="entry name" value="Phytoene_DH_bac_CS"/>
</dbReference>
<evidence type="ECO:0000256" key="6">
    <source>
        <dbReference type="ARBA" id="ARBA00022827"/>
    </source>
</evidence>
<feature type="domain" description="Amine oxidase" evidence="10">
    <location>
        <begin position="27"/>
        <end position="502"/>
    </location>
</feature>
<evidence type="ECO:0000256" key="7">
    <source>
        <dbReference type="ARBA" id="ARBA00023002"/>
    </source>
</evidence>
<evidence type="ECO:0000259" key="10">
    <source>
        <dbReference type="Pfam" id="PF01593"/>
    </source>
</evidence>
<protein>
    <recommendedName>
        <fullName evidence="8">Phytoene dehydrogenase</fullName>
    </recommendedName>
</protein>
<dbReference type="InterPro" id="IPR036188">
    <property type="entry name" value="FAD/NAD-bd_sf"/>
</dbReference>
<dbReference type="InterPro" id="IPR014105">
    <property type="entry name" value="Carotenoid/retinoid_OxRdtase"/>
</dbReference>
<evidence type="ECO:0000256" key="1">
    <source>
        <dbReference type="ARBA" id="ARBA00001974"/>
    </source>
</evidence>
<evidence type="ECO:0000256" key="4">
    <source>
        <dbReference type="ARBA" id="ARBA00022630"/>
    </source>
</evidence>
<evidence type="ECO:0000313" key="11">
    <source>
        <dbReference type="EMBL" id="MBP0614836.1"/>
    </source>
</evidence>
<dbReference type="Proteomes" id="UP000678276">
    <property type="component" value="Unassembled WGS sequence"/>
</dbReference>
<keyword evidence="6" id="KW-0274">FAD</keyword>
<evidence type="ECO:0000313" key="12">
    <source>
        <dbReference type="Proteomes" id="UP000678276"/>
    </source>
</evidence>
<evidence type="ECO:0000256" key="8">
    <source>
        <dbReference type="ARBA" id="ARBA00031986"/>
    </source>
</evidence>
<dbReference type="RefSeq" id="WP_209593240.1">
    <property type="nucleotide sequence ID" value="NZ_JAGJCF010000002.1"/>
</dbReference>
<evidence type="ECO:0000256" key="9">
    <source>
        <dbReference type="RuleBase" id="RU362075"/>
    </source>
</evidence>
<dbReference type="PANTHER" id="PTHR43734:SF3">
    <property type="entry name" value="B-CAROTENE KETOLASE"/>
    <property type="match status" value="1"/>
</dbReference>
<comment type="caution">
    <text evidence="11">The sequence shown here is derived from an EMBL/GenBank/DDBJ whole genome shotgun (WGS) entry which is preliminary data.</text>
</comment>
<gene>
    <name evidence="11" type="ORF">J6595_04500</name>
</gene>
<evidence type="ECO:0000256" key="3">
    <source>
        <dbReference type="ARBA" id="ARBA00006046"/>
    </source>
</evidence>
<dbReference type="Gene3D" id="3.50.50.60">
    <property type="entry name" value="FAD/NAD(P)-binding domain"/>
    <property type="match status" value="3"/>
</dbReference>
<keyword evidence="4" id="KW-0285">Flavoprotein</keyword>
<reference evidence="11 12" key="1">
    <citation type="submission" date="2021-04" db="EMBL/GenBank/DDBJ databases">
        <title>Whole genome sequence of Jiella sp. KSK16Y-1.</title>
        <authorList>
            <person name="Tuo L."/>
        </authorList>
    </citation>
    <scope>NUCLEOTIDE SEQUENCE [LARGE SCALE GENOMIC DNA]</scope>
    <source>
        <strain evidence="11 12">KSK16Y-1</strain>
    </source>
</reference>
<comment type="pathway">
    <text evidence="2 9">Carotenoid biosynthesis.</text>
</comment>
<dbReference type="EMBL" id="JAGJCF010000002">
    <property type="protein sequence ID" value="MBP0614836.1"/>
    <property type="molecule type" value="Genomic_DNA"/>
</dbReference>
<evidence type="ECO:0000256" key="2">
    <source>
        <dbReference type="ARBA" id="ARBA00004829"/>
    </source>
</evidence>
<keyword evidence="7 9" id="KW-0560">Oxidoreductase</keyword>
<keyword evidence="5 9" id="KW-0125">Carotenoid biosynthesis</keyword>
<comment type="cofactor">
    <cofactor evidence="1">
        <name>FAD</name>
        <dbReference type="ChEBI" id="CHEBI:57692"/>
    </cofactor>
</comment>
<name>A0ABS4BDN9_9HYPH</name>
<accession>A0ABS4BDN9</accession>
<keyword evidence="12" id="KW-1185">Reference proteome</keyword>
<proteinExistence type="inferred from homology"/>
<dbReference type="InterPro" id="IPR002937">
    <property type="entry name" value="Amino_oxidase"/>
</dbReference>
<organism evidence="11 12">
    <name type="scientific">Jiella mangrovi</name>
    <dbReference type="NCBI Taxonomy" id="2821407"/>
    <lineage>
        <taxon>Bacteria</taxon>
        <taxon>Pseudomonadati</taxon>
        <taxon>Pseudomonadota</taxon>
        <taxon>Alphaproteobacteria</taxon>
        <taxon>Hyphomicrobiales</taxon>
        <taxon>Aurantimonadaceae</taxon>
        <taxon>Jiella</taxon>
    </lineage>
</organism>
<dbReference type="NCBIfam" id="TIGR02734">
    <property type="entry name" value="crtI_fam"/>
    <property type="match status" value="1"/>
</dbReference>
<sequence length="508" mass="56164">MSKTIERPEVAKDGAAKRAVVIGAGFGGIALAIRLQAAGIETVLLERRDKPGGRAYVYEDAGYTFDAGPTVITDPTALEELFAAAGRTMADYVELLPVSPFYRLCWEDGRFFDYVNDQAELDRQILEFDPADVEGYRRFLAYSKEVFREGYEKLGTVPFLSFRDMVRAGPQLARLQAWKSVYSKVSDFIQEEHLRQTFSFHSLLVGGNPFATSSIYALIHALERKWGVWFPRGGTGALVSGLVRLFTDIGGRIELSAEVSEIEMSEGRACGVRLKDGRRFGADMVASNADVVHTYGNLMSGSARGEQQSKRLKKKRFSMSLFVIYFGLKTHRPDIQHHTVCFGARYRELISEIFNGKDLPGDFSLYLHNPCVTDPSLAPDGAGAFYVLSPVPHLGNADIDWEKDGPLYRDRILDYLEARYIPGLRADLATCRIFTPADFKSELNAHLGSAFSLDPVLTQSAWFRPHNRDDKIANLYFVGAGTHPGAGVPGVVGSAKATAGLMITETAR</sequence>
<evidence type="ECO:0000256" key="5">
    <source>
        <dbReference type="ARBA" id="ARBA00022746"/>
    </source>
</evidence>
<dbReference type="PANTHER" id="PTHR43734">
    <property type="entry name" value="PHYTOENE DESATURASE"/>
    <property type="match status" value="1"/>
</dbReference>
<dbReference type="PROSITE" id="PS00982">
    <property type="entry name" value="PHYTOENE_DH"/>
    <property type="match status" value="1"/>
</dbReference>
<dbReference type="Pfam" id="PF01593">
    <property type="entry name" value="Amino_oxidase"/>
    <property type="match status" value="1"/>
</dbReference>
<dbReference type="SUPFAM" id="SSF51905">
    <property type="entry name" value="FAD/NAD(P)-binding domain"/>
    <property type="match status" value="1"/>
</dbReference>